<keyword evidence="4" id="KW-0130">Cell adhesion</keyword>
<dbReference type="Gene3D" id="1.20.970.40">
    <property type="match status" value="1"/>
</dbReference>
<organism evidence="8 9">
    <name type="scientific">Cephalopterus ornatus</name>
    <name type="common">Amazonian umbrellabird</name>
    <dbReference type="NCBI Taxonomy" id="114276"/>
    <lineage>
        <taxon>Eukaryota</taxon>
        <taxon>Metazoa</taxon>
        <taxon>Chordata</taxon>
        <taxon>Craniata</taxon>
        <taxon>Vertebrata</taxon>
        <taxon>Euteleostomi</taxon>
        <taxon>Archelosauria</taxon>
        <taxon>Archosauria</taxon>
        <taxon>Dinosauria</taxon>
        <taxon>Saurischia</taxon>
        <taxon>Theropoda</taxon>
        <taxon>Coelurosauria</taxon>
        <taxon>Aves</taxon>
        <taxon>Neognathae</taxon>
        <taxon>Neoaves</taxon>
        <taxon>Telluraves</taxon>
        <taxon>Australaves</taxon>
        <taxon>Passeriformes</taxon>
        <taxon>Cotingidae</taxon>
        <taxon>Cephalopterus</taxon>
    </lineage>
</organism>
<evidence type="ECO:0000256" key="4">
    <source>
        <dbReference type="ARBA" id="ARBA00022889"/>
    </source>
</evidence>
<feature type="compositionally biased region" description="Low complexity" evidence="7">
    <location>
        <begin position="506"/>
        <end position="531"/>
    </location>
</feature>
<dbReference type="GO" id="GO:0016020">
    <property type="term" value="C:membrane"/>
    <property type="evidence" value="ECO:0007669"/>
    <property type="project" value="UniProtKB-SubCell"/>
</dbReference>
<evidence type="ECO:0000256" key="1">
    <source>
        <dbReference type="ARBA" id="ARBA00004370"/>
    </source>
</evidence>
<evidence type="ECO:0000313" key="8">
    <source>
        <dbReference type="EMBL" id="NWU09189.1"/>
    </source>
</evidence>
<reference evidence="8 9" key="1">
    <citation type="submission" date="2019-09" db="EMBL/GenBank/DDBJ databases">
        <title>Bird 10,000 Genomes (B10K) Project - Family phase.</title>
        <authorList>
            <person name="Zhang G."/>
        </authorList>
    </citation>
    <scope>NUCLEOTIDE SEQUENCE [LARGE SCALE GENOMIC DNA]</scope>
    <source>
        <strain evidence="8">B10K-DU-001-01</strain>
        <tissue evidence="8">Muscle</tissue>
    </source>
</reference>
<keyword evidence="5" id="KW-0472">Membrane</keyword>
<accession>A0A7K5U179</accession>
<feature type="non-terminal residue" evidence="8">
    <location>
        <position position="1"/>
    </location>
</feature>
<dbReference type="InterPro" id="IPR010335">
    <property type="entry name" value="Mesothelin"/>
</dbReference>
<sequence>AQLSCLARLLGAKNLTADFGRFPPDLLLFFDPSEVPPGTCGEFYARASRGNLDLLPRGSSRRTRLLRGARTCLGVRSSRLDPRQLGSLGALVCDMEPGTIPASHPGILQNLKLCPALTGAQQDALNALLLTGGTEYGDPSSWDLQTLQDLGPLVLALNRTTLSLVAKAAREDFIRSIVATYSSQGHSQQEKSLILLRAFAAAAASSHPRLKRSTDSCQSKPITANTIATDSSLFLHYSPEQFNACLSNDVLMENLEALLNQMFTVEFYNVMKEKVDQVYPSGIPEEQLRRLGEVARRYSEKEISQWSVTSSDTLAALLDPSKGDWDDSQVQQLLSRFLTLEGTLTGPLLRDIGGRRLCNLQEEQVEQIPAEAIRTAGQLNISACSQAKKEQLYRKARVAFAGLAGTPSTYYCQLRPYLGGAPAEDLKDLANAGEAIDMDMGTFLSLNPKELQKLSVMDVKNLLGKNLPELKKAENEPLVMGWVERQSQRELDRILGICLQGGMEEPTGTTTPAPPTTTASVTSTATSPVPT</sequence>
<evidence type="ECO:0000313" key="9">
    <source>
        <dbReference type="Proteomes" id="UP000543364"/>
    </source>
</evidence>
<keyword evidence="3" id="KW-0732">Signal</keyword>
<comment type="similarity">
    <text evidence="2">Belongs to the mesothelin family.</text>
</comment>
<keyword evidence="6" id="KW-0325">Glycoprotein</keyword>
<evidence type="ECO:0000256" key="5">
    <source>
        <dbReference type="ARBA" id="ARBA00023136"/>
    </source>
</evidence>
<dbReference type="PANTHER" id="PTHR23412:SF15">
    <property type="entry name" value="MESOTHELIN-LIKE PROTEIN"/>
    <property type="match status" value="1"/>
</dbReference>
<dbReference type="EMBL" id="VZRE01004983">
    <property type="protein sequence ID" value="NWU09189.1"/>
    <property type="molecule type" value="Genomic_DNA"/>
</dbReference>
<dbReference type="AlphaFoldDB" id="A0A7K5U179"/>
<evidence type="ECO:0000256" key="6">
    <source>
        <dbReference type="ARBA" id="ARBA00023180"/>
    </source>
</evidence>
<protein>
    <submittedName>
        <fullName evidence="8">MSLNL protein</fullName>
    </submittedName>
</protein>
<comment type="caution">
    <text evidence="8">The sequence shown here is derived from an EMBL/GenBank/DDBJ whole genome shotgun (WGS) entry which is preliminary data.</text>
</comment>
<dbReference type="GO" id="GO:0009986">
    <property type="term" value="C:cell surface"/>
    <property type="evidence" value="ECO:0007669"/>
    <property type="project" value="TreeGrafter"/>
</dbReference>
<feature type="region of interest" description="Disordered" evidence="7">
    <location>
        <begin position="502"/>
        <end position="531"/>
    </location>
</feature>
<gene>
    <name evidence="8" type="primary">Mslnl</name>
    <name evidence="8" type="ORF">CEPORN_R15299</name>
</gene>
<name>A0A7K5U179_CEPOR</name>
<feature type="non-terminal residue" evidence="8">
    <location>
        <position position="531"/>
    </location>
</feature>
<evidence type="ECO:0000256" key="3">
    <source>
        <dbReference type="ARBA" id="ARBA00022729"/>
    </source>
</evidence>
<dbReference type="GO" id="GO:0007160">
    <property type="term" value="P:cell-matrix adhesion"/>
    <property type="evidence" value="ECO:0007669"/>
    <property type="project" value="TreeGrafter"/>
</dbReference>
<comment type="subcellular location">
    <subcellularLocation>
        <location evidence="1">Membrane</location>
    </subcellularLocation>
</comment>
<dbReference type="Pfam" id="PF06060">
    <property type="entry name" value="Mesothelin"/>
    <property type="match status" value="1"/>
</dbReference>
<proteinExistence type="inferred from homology"/>
<evidence type="ECO:0000256" key="2">
    <source>
        <dbReference type="ARBA" id="ARBA00011016"/>
    </source>
</evidence>
<dbReference type="Proteomes" id="UP000543364">
    <property type="component" value="Unassembled WGS sequence"/>
</dbReference>
<keyword evidence="9" id="KW-1185">Reference proteome</keyword>
<dbReference type="InterPro" id="IPR026664">
    <property type="entry name" value="Stereocilin-rel"/>
</dbReference>
<evidence type="ECO:0000256" key="7">
    <source>
        <dbReference type="SAM" id="MobiDB-lite"/>
    </source>
</evidence>
<dbReference type="PANTHER" id="PTHR23412">
    <property type="entry name" value="STEREOCILIN RELATED"/>
    <property type="match status" value="1"/>
</dbReference>